<dbReference type="InterPro" id="IPR047146">
    <property type="entry name" value="Cyt_P450_E_CYP52_fungi"/>
</dbReference>
<comment type="cofactor">
    <cofactor evidence="1 8">
        <name>heme</name>
        <dbReference type="ChEBI" id="CHEBI:30413"/>
    </cofactor>
</comment>
<proteinExistence type="inferred from homology"/>
<dbReference type="GeneID" id="59328972"/>
<keyword evidence="5 9" id="KW-0560">Oxidoreductase</keyword>
<dbReference type="PRINTS" id="PR01239">
    <property type="entry name" value="EP450IICYP52"/>
</dbReference>
<evidence type="ECO:0008006" key="13">
    <source>
        <dbReference type="Google" id="ProtNLM"/>
    </source>
</evidence>
<evidence type="ECO:0000256" key="9">
    <source>
        <dbReference type="RuleBase" id="RU000461"/>
    </source>
</evidence>
<dbReference type="InterPro" id="IPR017972">
    <property type="entry name" value="Cyt_P450_CS"/>
</dbReference>
<keyword evidence="6 8" id="KW-0408">Iron</keyword>
<evidence type="ECO:0000313" key="12">
    <source>
        <dbReference type="Proteomes" id="UP000593566"/>
    </source>
</evidence>
<keyword evidence="10" id="KW-0812">Transmembrane</keyword>
<accession>A0A8H6CHK2</accession>
<feature type="transmembrane region" description="Helical" evidence="10">
    <location>
        <begin position="7"/>
        <end position="26"/>
    </location>
</feature>
<comment type="caution">
    <text evidence="11">The sequence shown here is derived from an EMBL/GenBank/DDBJ whole genome shotgun (WGS) entry which is preliminary data.</text>
</comment>
<feature type="binding site" description="axial binding residue" evidence="8">
    <location>
        <position position="462"/>
    </location>
    <ligand>
        <name>heme</name>
        <dbReference type="ChEBI" id="CHEBI:30413"/>
    </ligand>
    <ligandPart>
        <name>Fe</name>
        <dbReference type="ChEBI" id="CHEBI:18248"/>
    </ligandPart>
</feature>
<dbReference type="InterPro" id="IPR001128">
    <property type="entry name" value="Cyt_P450"/>
</dbReference>
<dbReference type="PROSITE" id="PS00086">
    <property type="entry name" value="CYTOCHROME_P450"/>
    <property type="match status" value="1"/>
</dbReference>
<dbReference type="RefSeq" id="XP_037152927.1">
    <property type="nucleotide sequence ID" value="XM_037291492.1"/>
</dbReference>
<dbReference type="PANTHER" id="PTHR24287">
    <property type="entry name" value="P450, PUTATIVE (EUROFUNG)-RELATED"/>
    <property type="match status" value="1"/>
</dbReference>
<dbReference type="PANTHER" id="PTHR24287:SF1">
    <property type="entry name" value="P450, PUTATIVE (EUROFUNG)-RELATED"/>
    <property type="match status" value="1"/>
</dbReference>
<dbReference type="GO" id="GO:0016712">
    <property type="term" value="F:oxidoreductase activity, acting on paired donors, with incorporation or reduction of molecular oxygen, reduced flavin or flavoprotein as one donor, and incorporation of one atom of oxygen"/>
    <property type="evidence" value="ECO:0007669"/>
    <property type="project" value="InterPro"/>
</dbReference>
<dbReference type="Pfam" id="PF00067">
    <property type="entry name" value="p450"/>
    <property type="match status" value="1"/>
</dbReference>
<organism evidence="11 12">
    <name type="scientific">Letharia lupina</name>
    <dbReference type="NCBI Taxonomy" id="560253"/>
    <lineage>
        <taxon>Eukaryota</taxon>
        <taxon>Fungi</taxon>
        <taxon>Dikarya</taxon>
        <taxon>Ascomycota</taxon>
        <taxon>Pezizomycotina</taxon>
        <taxon>Lecanoromycetes</taxon>
        <taxon>OSLEUM clade</taxon>
        <taxon>Lecanoromycetidae</taxon>
        <taxon>Lecanorales</taxon>
        <taxon>Lecanorineae</taxon>
        <taxon>Parmeliaceae</taxon>
        <taxon>Letharia</taxon>
    </lineage>
</organism>
<keyword evidence="10" id="KW-0472">Membrane</keyword>
<dbReference type="InterPro" id="IPR036396">
    <property type="entry name" value="Cyt_P450_sf"/>
</dbReference>
<evidence type="ECO:0000256" key="6">
    <source>
        <dbReference type="ARBA" id="ARBA00023004"/>
    </source>
</evidence>
<keyword evidence="4 8" id="KW-0479">Metal-binding</keyword>
<evidence type="ECO:0000256" key="8">
    <source>
        <dbReference type="PIRSR" id="PIRSR602402-1"/>
    </source>
</evidence>
<evidence type="ECO:0000256" key="7">
    <source>
        <dbReference type="ARBA" id="ARBA00023033"/>
    </source>
</evidence>
<dbReference type="GO" id="GO:0005506">
    <property type="term" value="F:iron ion binding"/>
    <property type="evidence" value="ECO:0007669"/>
    <property type="project" value="InterPro"/>
</dbReference>
<evidence type="ECO:0000256" key="2">
    <source>
        <dbReference type="ARBA" id="ARBA00010617"/>
    </source>
</evidence>
<evidence type="ECO:0000256" key="3">
    <source>
        <dbReference type="ARBA" id="ARBA00022617"/>
    </source>
</evidence>
<keyword evidence="7 9" id="KW-0503">Monooxygenase</keyword>
<dbReference type="AlphaFoldDB" id="A0A8H6CHK2"/>
<evidence type="ECO:0000256" key="5">
    <source>
        <dbReference type="ARBA" id="ARBA00023002"/>
    </source>
</evidence>
<evidence type="ECO:0000256" key="4">
    <source>
        <dbReference type="ARBA" id="ARBA00022723"/>
    </source>
</evidence>
<name>A0A8H6CHK2_9LECA</name>
<dbReference type="InterPro" id="IPR002402">
    <property type="entry name" value="Cyt_P450_E_grp-II"/>
</dbReference>
<dbReference type="PRINTS" id="PR00464">
    <property type="entry name" value="EP450II"/>
</dbReference>
<evidence type="ECO:0000256" key="1">
    <source>
        <dbReference type="ARBA" id="ARBA00001971"/>
    </source>
</evidence>
<reference evidence="11 12" key="1">
    <citation type="journal article" date="2020" name="Genomics">
        <title>Complete, high-quality genomes from long-read metagenomic sequencing of two wolf lichen thalli reveals enigmatic genome architecture.</title>
        <authorList>
            <person name="McKenzie S.K."/>
            <person name="Walston R.F."/>
            <person name="Allen J.L."/>
        </authorList>
    </citation>
    <scope>NUCLEOTIDE SEQUENCE [LARGE SCALE GENOMIC DNA]</scope>
    <source>
        <strain evidence="11">WasteWater1</strain>
    </source>
</reference>
<dbReference type="EMBL" id="JACCJB010000010">
    <property type="protein sequence ID" value="KAF6223710.1"/>
    <property type="molecule type" value="Genomic_DNA"/>
</dbReference>
<comment type="similarity">
    <text evidence="2 9">Belongs to the cytochrome P450 family.</text>
</comment>
<protein>
    <recommendedName>
        <fullName evidence="13">Cytochrome P450 alkane hydroxylase</fullName>
    </recommendedName>
</protein>
<dbReference type="SUPFAM" id="SSF48264">
    <property type="entry name" value="Cytochrome P450"/>
    <property type="match status" value="1"/>
</dbReference>
<dbReference type="Gene3D" id="1.10.630.10">
    <property type="entry name" value="Cytochrome P450"/>
    <property type="match status" value="1"/>
</dbReference>
<keyword evidence="12" id="KW-1185">Reference proteome</keyword>
<dbReference type="InterPro" id="IPR002974">
    <property type="entry name" value="Cyt_P450_E_CYP52_ascomycetes"/>
</dbReference>
<evidence type="ECO:0000313" key="11">
    <source>
        <dbReference type="EMBL" id="KAF6223710.1"/>
    </source>
</evidence>
<gene>
    <name evidence="11" type="ORF">HO133_000553</name>
</gene>
<sequence>MTPFLRIPLFFFVACYTLVQAGYFAYKQITTGITRRRIIKEHGCEPPKSLDDQSWLPYVYRLKMVRMIRSAAKEHRLEKASQERYREYGNTHIGKFFHLTVVFTVEAENVKTVLATNFKDYELPAPRKRAFYPLLGFGIFTNDGADWKHSRELIRPNFSRDQVADLDNFEEHLSIMIDAIPKDGKTTVDLQDLFFGLTIDTASEFLFGESTDVLLGRDSPESRANLDFAEAWHRSQLEVQNHIRSSFFYRAPKQSKKDIKIVNDYVGKYVQQGLRYRKDFIRDPERSTSKNGRYVFMHELVKAIDDPVRIRDEMLNVLLAGRDTTASLLGNMWFTLARRPDIWDKLRREIDETLHGKRPSFEQLKEMKYLKAVINESLRLDPVIPFNSREAITDTILPVGGGPQGKSPILVRKGQLVNYTVWAMHRRPEYFGSDAEEFKPERWEHIRPTWEYLPFNGGPRVCIGQQYALTEAGYTTVRLMQRFAKVESRDDRPWTESIALTACNLHGTKVVLTPT</sequence>
<keyword evidence="10" id="KW-1133">Transmembrane helix</keyword>
<dbReference type="CDD" id="cd11063">
    <property type="entry name" value="CYP52"/>
    <property type="match status" value="1"/>
</dbReference>
<dbReference type="GO" id="GO:0020037">
    <property type="term" value="F:heme binding"/>
    <property type="evidence" value="ECO:0007669"/>
    <property type="project" value="InterPro"/>
</dbReference>
<keyword evidence="3 8" id="KW-0349">Heme</keyword>
<evidence type="ECO:0000256" key="10">
    <source>
        <dbReference type="SAM" id="Phobius"/>
    </source>
</evidence>
<dbReference type="Proteomes" id="UP000593566">
    <property type="component" value="Unassembled WGS sequence"/>
</dbReference>
<dbReference type="PRINTS" id="PR00385">
    <property type="entry name" value="P450"/>
</dbReference>